<reference evidence="3 4" key="1">
    <citation type="submission" date="2016-11" db="EMBL/GenBank/DDBJ databases">
        <authorList>
            <person name="Jaros S."/>
            <person name="Januszkiewicz K."/>
            <person name="Wedrychowicz H."/>
        </authorList>
    </citation>
    <scope>NUCLEOTIDE SEQUENCE [LARGE SCALE GENOMIC DNA]</scope>
    <source>
        <strain evidence="3 4">DSM 24574</strain>
    </source>
</reference>
<dbReference type="InterPro" id="IPR011250">
    <property type="entry name" value="OMP/PagP_B-barrel"/>
</dbReference>
<gene>
    <name evidence="3" type="ORF">SAMN04488109_1059</name>
</gene>
<organism evidence="3 4">
    <name type="scientific">Chryseolinea serpens</name>
    <dbReference type="NCBI Taxonomy" id="947013"/>
    <lineage>
        <taxon>Bacteria</taxon>
        <taxon>Pseudomonadati</taxon>
        <taxon>Bacteroidota</taxon>
        <taxon>Cytophagia</taxon>
        <taxon>Cytophagales</taxon>
        <taxon>Fulvivirgaceae</taxon>
        <taxon>Chryseolinea</taxon>
    </lineage>
</organism>
<feature type="signal peptide" evidence="1">
    <location>
        <begin position="1"/>
        <end position="19"/>
    </location>
</feature>
<dbReference type="Gene3D" id="2.40.160.20">
    <property type="match status" value="1"/>
</dbReference>
<keyword evidence="4" id="KW-1185">Reference proteome</keyword>
<accession>A0A1M5L7D3</accession>
<dbReference type="Proteomes" id="UP000184212">
    <property type="component" value="Unassembled WGS sequence"/>
</dbReference>
<evidence type="ECO:0000256" key="1">
    <source>
        <dbReference type="SAM" id="SignalP"/>
    </source>
</evidence>
<feature type="chain" id="PRO_5012928847" evidence="1">
    <location>
        <begin position="20"/>
        <end position="300"/>
    </location>
</feature>
<keyword evidence="1" id="KW-0732">Signal</keyword>
<dbReference type="OrthoDB" id="930073at2"/>
<sequence>MKRRYLVLLCFLIAATVNAQEKKRSGSDKKRKSAAYNKKAKEDDKFLEKQWWLGFKAGPNLSKVSVDKTYAVVSPTNYDASSIGKTYKNFSLMGSQATLEVSFYFKGFLISFQPTYQRSRFEYSNQFNWMDTIPEHNVTLNYHQEQKLSYAVLPLLVKYDFLHGRLRPYVQLGIYSALLLDATTIVTVSGVDQASGGANEFKNEPIIVGSKDLFAKSHWGLLGGVGLNYNLGNNVRLNFDVSYKYGMSNISSTKNRYSSDRLSGVGDAMDDLTLDNVAVTLGCLFPLRFLSSGFKTLDKK</sequence>
<proteinExistence type="predicted"/>
<dbReference type="RefSeq" id="WP_073131730.1">
    <property type="nucleotide sequence ID" value="NZ_FQWQ01000001.1"/>
</dbReference>
<dbReference type="EMBL" id="FQWQ01000001">
    <property type="protein sequence ID" value="SHG60870.1"/>
    <property type="molecule type" value="Genomic_DNA"/>
</dbReference>
<evidence type="ECO:0000313" key="3">
    <source>
        <dbReference type="EMBL" id="SHG60870.1"/>
    </source>
</evidence>
<dbReference type="InterPro" id="IPR025665">
    <property type="entry name" value="Beta-barrel_OMP_2"/>
</dbReference>
<evidence type="ECO:0000259" key="2">
    <source>
        <dbReference type="Pfam" id="PF13568"/>
    </source>
</evidence>
<dbReference type="Pfam" id="PF13568">
    <property type="entry name" value="OMP_b-brl_2"/>
    <property type="match status" value="1"/>
</dbReference>
<name>A0A1M5L7D3_9BACT</name>
<feature type="domain" description="Outer membrane protein beta-barrel" evidence="2">
    <location>
        <begin position="49"/>
        <end position="250"/>
    </location>
</feature>
<dbReference type="SUPFAM" id="SSF56925">
    <property type="entry name" value="OMPA-like"/>
    <property type="match status" value="1"/>
</dbReference>
<dbReference type="STRING" id="947013.SAMN04488109_1059"/>
<protein>
    <submittedName>
        <fullName evidence="3">Outer membrane protein beta-barrel domain-containing protein</fullName>
    </submittedName>
</protein>
<evidence type="ECO:0000313" key="4">
    <source>
        <dbReference type="Proteomes" id="UP000184212"/>
    </source>
</evidence>
<dbReference type="AlphaFoldDB" id="A0A1M5L7D3"/>